<dbReference type="SMART" id="SM00184">
    <property type="entry name" value="RING"/>
    <property type="match status" value="1"/>
</dbReference>
<evidence type="ECO:0000256" key="11">
    <source>
        <dbReference type="RuleBase" id="RU367105"/>
    </source>
</evidence>
<comment type="subcellular location">
    <subcellularLocation>
        <location evidence="11">Cytoplasm</location>
    </subcellularLocation>
</comment>
<evidence type="ECO:0000256" key="10">
    <source>
        <dbReference type="PROSITE-ProRule" id="PRU00175"/>
    </source>
</evidence>
<dbReference type="EC" id="2.3.2.27" evidence="11"/>
<dbReference type="PROSITE" id="PS50089">
    <property type="entry name" value="ZF_RING_2"/>
    <property type="match status" value="1"/>
</dbReference>
<name>A0AAN8S540_POLSC</name>
<dbReference type="InterPro" id="IPR018123">
    <property type="entry name" value="WWE-dom_subgr"/>
</dbReference>
<dbReference type="SMART" id="SM00678">
    <property type="entry name" value="WWE"/>
    <property type="match status" value="2"/>
</dbReference>
<evidence type="ECO:0000256" key="2">
    <source>
        <dbReference type="ARBA" id="ARBA00004906"/>
    </source>
</evidence>
<comment type="pathway">
    <text evidence="2 11">Protein modification; protein ubiquitination.</text>
</comment>
<feature type="domain" description="WWE" evidence="13">
    <location>
        <begin position="75"/>
        <end position="154"/>
    </location>
</feature>
<keyword evidence="6" id="KW-0677">Repeat</keyword>
<evidence type="ECO:0000313" key="15">
    <source>
        <dbReference type="Proteomes" id="UP001372834"/>
    </source>
</evidence>
<comment type="caution">
    <text evidence="14">The sequence shown here is derived from an EMBL/GenBank/DDBJ whole genome shotgun (WGS) entry which is preliminary data.</text>
</comment>
<dbReference type="Proteomes" id="UP001372834">
    <property type="component" value="Unassembled WGS sequence"/>
</dbReference>
<dbReference type="InterPro" id="IPR039396">
    <property type="entry name" value="Deltex_C"/>
</dbReference>
<dbReference type="GO" id="GO:0005737">
    <property type="term" value="C:cytoplasm"/>
    <property type="evidence" value="ECO:0007669"/>
    <property type="project" value="UniProtKB-SubCell"/>
</dbReference>
<dbReference type="SUPFAM" id="SSF57850">
    <property type="entry name" value="RING/U-box"/>
    <property type="match status" value="1"/>
</dbReference>
<evidence type="ECO:0000256" key="4">
    <source>
        <dbReference type="ARBA" id="ARBA00022679"/>
    </source>
</evidence>
<evidence type="ECO:0000259" key="13">
    <source>
        <dbReference type="PROSITE" id="PS50918"/>
    </source>
</evidence>
<dbReference type="Pfam" id="PF02825">
    <property type="entry name" value="WWE"/>
    <property type="match status" value="2"/>
</dbReference>
<dbReference type="PANTHER" id="PTHR12622">
    <property type="entry name" value="DELTEX-RELATED"/>
    <property type="match status" value="1"/>
</dbReference>
<keyword evidence="5 11" id="KW-0479">Metal-binding</keyword>
<evidence type="ECO:0000256" key="3">
    <source>
        <dbReference type="ARBA" id="ARBA00009413"/>
    </source>
</evidence>
<evidence type="ECO:0000256" key="7">
    <source>
        <dbReference type="ARBA" id="ARBA00022771"/>
    </source>
</evidence>
<evidence type="ECO:0000256" key="6">
    <source>
        <dbReference type="ARBA" id="ARBA00022737"/>
    </source>
</evidence>
<keyword evidence="11" id="KW-0963">Cytoplasm</keyword>
<dbReference type="EMBL" id="JAWJWE010000037">
    <property type="protein sequence ID" value="KAK6625587.1"/>
    <property type="molecule type" value="Genomic_DNA"/>
</dbReference>
<sequence length="623" mass="71046">MSNHVVVVWEWENRQRRWRPYTPEVSQHLERAHCKKLTRVFLSDADPTLDKYFINLTTKKQYLDESGDPYNVRRNFYQPTSPAGKGSKWEWEGDSQGEWHTYDMEVQCLIEAAWAKGEETIDISKTYLGFPYVINFLNLTQLRANTGYVRNVRRVQQAPYPLVKLSQEEMSMFLINMQTTQNVQKRLQECQNGNTSKPKKNIIARTILNIFGSHNHNGSKDNQNVNRSKEFWDVDSSSTKSGRRPSVDTVSTYLSHDTASRGTVADSFDSSEDDIFDGKFYITTHCKEYNKKKFLLSSKTPKINIKKEMPSTSQKLKNIHQSSNMLSNMRKSKSHDNFLSAMNIKNEPIYSGSYGTDTMTYFSNLAAPRKYFKVDSKQNKDWIQTKESCTPEGAIMGVDAASQMISQFVSVVKSCKWSETPCPICFCDLIGGDDIIVELVGCEHSLHLSCLNKMLTAQKSQVMYIQCPVCQRIYGEKHGNQPPCTMDCCILHWSLPGHPNARTIQITYNTTSGIQGPEHPNPGRPYYAVGFPRVCYLPDTDKGRLVLDLLKIAFERRLIFTVGSSVTTGKEDVVTWNEIHHKTEPGLSRTGFGYPDPDYLDNCLAELARQGVVPENSHYQILP</sequence>
<organism evidence="14 15">
    <name type="scientific">Polyplax serrata</name>
    <name type="common">Common mouse louse</name>
    <dbReference type="NCBI Taxonomy" id="468196"/>
    <lineage>
        <taxon>Eukaryota</taxon>
        <taxon>Metazoa</taxon>
        <taxon>Ecdysozoa</taxon>
        <taxon>Arthropoda</taxon>
        <taxon>Hexapoda</taxon>
        <taxon>Insecta</taxon>
        <taxon>Pterygota</taxon>
        <taxon>Neoptera</taxon>
        <taxon>Paraneoptera</taxon>
        <taxon>Psocodea</taxon>
        <taxon>Troctomorpha</taxon>
        <taxon>Phthiraptera</taxon>
        <taxon>Anoplura</taxon>
        <taxon>Polyplacidae</taxon>
        <taxon>Polyplax</taxon>
    </lineage>
</organism>
<accession>A0AAN8S540</accession>
<dbReference type="GO" id="GO:0061630">
    <property type="term" value="F:ubiquitin protein ligase activity"/>
    <property type="evidence" value="ECO:0007669"/>
    <property type="project" value="UniProtKB-UniRule"/>
</dbReference>
<dbReference type="InterPro" id="IPR004170">
    <property type="entry name" value="WWE_dom"/>
</dbReference>
<keyword evidence="9" id="KW-0914">Notch signaling pathway</keyword>
<evidence type="ECO:0000259" key="12">
    <source>
        <dbReference type="PROSITE" id="PS50089"/>
    </source>
</evidence>
<evidence type="ECO:0000313" key="14">
    <source>
        <dbReference type="EMBL" id="KAK6625587.1"/>
    </source>
</evidence>
<dbReference type="CDD" id="cd09633">
    <property type="entry name" value="Deltex_C"/>
    <property type="match status" value="1"/>
</dbReference>
<evidence type="ECO:0000256" key="5">
    <source>
        <dbReference type="ARBA" id="ARBA00022723"/>
    </source>
</evidence>
<dbReference type="Gene3D" id="3.30.40.10">
    <property type="entry name" value="Zinc/RING finger domain, C3HC4 (zinc finger)"/>
    <property type="match status" value="1"/>
</dbReference>
<evidence type="ECO:0000256" key="8">
    <source>
        <dbReference type="ARBA" id="ARBA00022833"/>
    </source>
</evidence>
<evidence type="ECO:0000256" key="9">
    <source>
        <dbReference type="ARBA" id="ARBA00022976"/>
    </source>
</evidence>
<gene>
    <name evidence="14" type="ORF">RUM43_005886</name>
</gene>
<keyword evidence="7 10" id="KW-0863">Zinc-finger</keyword>
<dbReference type="InterPro" id="IPR039399">
    <property type="entry name" value="Deltex_C_sf"/>
</dbReference>
<dbReference type="Pfam" id="PF13639">
    <property type="entry name" value="zf-RING_2"/>
    <property type="match status" value="1"/>
</dbReference>
<dbReference type="InterPro" id="IPR013083">
    <property type="entry name" value="Znf_RING/FYVE/PHD"/>
</dbReference>
<dbReference type="FunFam" id="3.30.390.130:FF:000001">
    <property type="entry name" value="Probable E3 ubiquitin-protein ligase DTX3"/>
    <property type="match status" value="1"/>
</dbReference>
<dbReference type="GO" id="GO:0016567">
    <property type="term" value="P:protein ubiquitination"/>
    <property type="evidence" value="ECO:0007669"/>
    <property type="project" value="UniProtKB-UniRule"/>
</dbReference>
<reference evidence="14 15" key="1">
    <citation type="submission" date="2023-10" db="EMBL/GenBank/DDBJ databases">
        <title>Genomes of two closely related lineages of the louse Polyplax serrata with different host specificities.</title>
        <authorList>
            <person name="Martinu J."/>
            <person name="Tarabai H."/>
            <person name="Stefka J."/>
            <person name="Hypsa V."/>
        </authorList>
    </citation>
    <scope>NUCLEOTIDE SEQUENCE [LARGE SCALE GENOMIC DNA]</scope>
    <source>
        <strain evidence="14">HR10_N</strain>
    </source>
</reference>
<feature type="domain" description="RING-type" evidence="12">
    <location>
        <begin position="422"/>
        <end position="471"/>
    </location>
</feature>
<feature type="domain" description="WWE" evidence="13">
    <location>
        <begin position="1"/>
        <end position="74"/>
    </location>
</feature>
<dbReference type="PROSITE" id="PS50918">
    <property type="entry name" value="WWE"/>
    <property type="match status" value="2"/>
</dbReference>
<keyword evidence="4 11" id="KW-0808">Transferase</keyword>
<dbReference type="GO" id="GO:0008270">
    <property type="term" value="F:zinc ion binding"/>
    <property type="evidence" value="ECO:0007669"/>
    <property type="project" value="UniProtKB-KW"/>
</dbReference>
<dbReference type="Pfam" id="PF18102">
    <property type="entry name" value="DTC"/>
    <property type="match status" value="1"/>
</dbReference>
<comment type="similarity">
    <text evidence="3 11">Belongs to the Deltex family.</text>
</comment>
<dbReference type="Gene3D" id="3.30.390.130">
    <property type="match status" value="1"/>
</dbReference>
<dbReference type="InterPro" id="IPR001841">
    <property type="entry name" value="Znf_RING"/>
</dbReference>
<dbReference type="Gene3D" id="3.30.720.50">
    <property type="match status" value="2"/>
</dbReference>
<dbReference type="GO" id="GO:0007219">
    <property type="term" value="P:Notch signaling pathway"/>
    <property type="evidence" value="ECO:0007669"/>
    <property type="project" value="UniProtKB-KW"/>
</dbReference>
<keyword evidence="8 11" id="KW-0862">Zinc</keyword>
<dbReference type="InterPro" id="IPR039398">
    <property type="entry name" value="Deltex_fam"/>
</dbReference>
<dbReference type="AlphaFoldDB" id="A0AAN8S540"/>
<proteinExistence type="inferred from homology"/>
<protein>
    <recommendedName>
        <fullName evidence="11">E3 ubiquitin-protein ligase</fullName>
        <ecNumber evidence="11">2.3.2.27</ecNumber>
    </recommendedName>
</protein>
<evidence type="ECO:0000256" key="1">
    <source>
        <dbReference type="ARBA" id="ARBA00000900"/>
    </source>
</evidence>
<dbReference type="InterPro" id="IPR037197">
    <property type="entry name" value="WWE_dom_sf"/>
</dbReference>
<dbReference type="SUPFAM" id="SSF117839">
    <property type="entry name" value="WWE domain"/>
    <property type="match status" value="2"/>
</dbReference>
<comment type="catalytic activity">
    <reaction evidence="1 11">
        <text>S-ubiquitinyl-[E2 ubiquitin-conjugating enzyme]-L-cysteine + [acceptor protein]-L-lysine = [E2 ubiquitin-conjugating enzyme]-L-cysteine + N(6)-ubiquitinyl-[acceptor protein]-L-lysine.</text>
        <dbReference type="EC" id="2.3.2.27"/>
    </reaction>
</comment>